<name>A0A849C3W5_9NOCA</name>
<dbReference type="Pfam" id="PF06108">
    <property type="entry name" value="DUF952"/>
    <property type="match status" value="1"/>
</dbReference>
<evidence type="ECO:0000313" key="2">
    <source>
        <dbReference type="Proteomes" id="UP000586827"/>
    </source>
</evidence>
<dbReference type="PANTHER" id="PTHR34129">
    <property type="entry name" value="BLR1139 PROTEIN"/>
    <property type="match status" value="1"/>
</dbReference>
<reference evidence="1 2" key="1">
    <citation type="submission" date="2020-05" db="EMBL/GenBank/DDBJ databases">
        <title>MicrobeNet Type strains.</title>
        <authorList>
            <person name="Nicholson A.C."/>
        </authorList>
    </citation>
    <scope>NUCLEOTIDE SEQUENCE [LARGE SCALE GENOMIC DNA]</scope>
    <source>
        <strain evidence="1 2">JCM 3224</strain>
    </source>
</reference>
<dbReference type="Gene3D" id="3.20.170.20">
    <property type="entry name" value="Protein of unknown function DUF952"/>
    <property type="match status" value="1"/>
</dbReference>
<dbReference type="PANTHER" id="PTHR34129:SF1">
    <property type="entry name" value="DUF952 DOMAIN-CONTAINING PROTEIN"/>
    <property type="match status" value="1"/>
</dbReference>
<dbReference type="EMBL" id="JABELX010000005">
    <property type="protein sequence ID" value="NNH71140.1"/>
    <property type="molecule type" value="Genomic_DNA"/>
</dbReference>
<dbReference type="RefSeq" id="WP_157552944.1">
    <property type="nucleotide sequence ID" value="NZ_JABELX010000005.1"/>
</dbReference>
<sequence length="124" mass="13606">MATEPLAHTGPLVHICARAQWEAARANGEYRAPSLAEVGFIHLSAPYQAHLPADRIFRGRQDLVLLWLDPARLAHPVKWEPGVPGDPDSMRFPHLYGPLPVAAVVEVTDYRPDANGTFVPLPVS</sequence>
<gene>
    <name evidence="1" type="ORF">HLB23_14905</name>
</gene>
<dbReference type="InterPro" id="IPR009297">
    <property type="entry name" value="DUF952"/>
</dbReference>
<evidence type="ECO:0000313" key="1">
    <source>
        <dbReference type="EMBL" id="NNH71140.1"/>
    </source>
</evidence>
<organism evidence="1 2">
    <name type="scientific">Nocardia uniformis</name>
    <dbReference type="NCBI Taxonomy" id="53432"/>
    <lineage>
        <taxon>Bacteria</taxon>
        <taxon>Bacillati</taxon>
        <taxon>Actinomycetota</taxon>
        <taxon>Actinomycetes</taxon>
        <taxon>Mycobacteriales</taxon>
        <taxon>Nocardiaceae</taxon>
        <taxon>Nocardia</taxon>
    </lineage>
</organism>
<dbReference type="Proteomes" id="UP000586827">
    <property type="component" value="Unassembled WGS sequence"/>
</dbReference>
<dbReference type="AlphaFoldDB" id="A0A849C3W5"/>
<proteinExistence type="predicted"/>
<keyword evidence="2" id="KW-1185">Reference proteome</keyword>
<accession>A0A849C3W5</accession>
<protein>
    <submittedName>
        <fullName evidence="1">DUF952 domain-containing protein</fullName>
    </submittedName>
</protein>
<dbReference type="SUPFAM" id="SSF56399">
    <property type="entry name" value="ADP-ribosylation"/>
    <property type="match status" value="1"/>
</dbReference>
<comment type="caution">
    <text evidence="1">The sequence shown here is derived from an EMBL/GenBank/DDBJ whole genome shotgun (WGS) entry which is preliminary data.</text>
</comment>